<evidence type="ECO:0008006" key="3">
    <source>
        <dbReference type="Google" id="ProtNLM"/>
    </source>
</evidence>
<proteinExistence type="predicted"/>
<organism evidence="1 2">
    <name type="scientific">Sinanodonta woodiana</name>
    <name type="common">Chinese pond mussel</name>
    <name type="synonym">Anodonta woodiana</name>
    <dbReference type="NCBI Taxonomy" id="1069815"/>
    <lineage>
        <taxon>Eukaryota</taxon>
        <taxon>Metazoa</taxon>
        <taxon>Spiralia</taxon>
        <taxon>Lophotrochozoa</taxon>
        <taxon>Mollusca</taxon>
        <taxon>Bivalvia</taxon>
        <taxon>Autobranchia</taxon>
        <taxon>Heteroconchia</taxon>
        <taxon>Palaeoheterodonta</taxon>
        <taxon>Unionida</taxon>
        <taxon>Unionoidea</taxon>
        <taxon>Unionidae</taxon>
        <taxon>Unioninae</taxon>
        <taxon>Sinanodonta</taxon>
    </lineage>
</organism>
<name>A0ABD3XW90_SINWO</name>
<dbReference type="GO" id="GO:0006281">
    <property type="term" value="P:DNA repair"/>
    <property type="evidence" value="ECO:0007669"/>
    <property type="project" value="UniProtKB-ARBA"/>
</dbReference>
<gene>
    <name evidence="1" type="ORF">ACJMK2_002747</name>
</gene>
<dbReference type="EMBL" id="JBJQND010000001">
    <property type="protein sequence ID" value="KAL3890465.1"/>
    <property type="molecule type" value="Genomic_DNA"/>
</dbReference>
<evidence type="ECO:0000313" key="2">
    <source>
        <dbReference type="Proteomes" id="UP001634394"/>
    </source>
</evidence>
<accession>A0ABD3XW90</accession>
<dbReference type="Proteomes" id="UP001634394">
    <property type="component" value="Unassembled WGS sequence"/>
</dbReference>
<sequence length="156" mass="18178">MLGYICKATERKNKQTLAKSLCTCRSSRTAPMLHGIKQEAIAITTFEQLKLAITTYEQLKCIKTHPCGLFILSSIFFLAATPDRTIKDITSVEVKCSYASNDNVITHNNVHYHKNLFNGHFKVPLINHYFNKLDYRYDFLKFRMLHHYFLFIILLI</sequence>
<protein>
    <recommendedName>
        <fullName evidence="3">YqaJ viral recombinase domain-containing protein</fullName>
    </recommendedName>
</protein>
<dbReference type="InterPro" id="IPR011604">
    <property type="entry name" value="PDDEXK-like_dom_sf"/>
</dbReference>
<reference evidence="1 2" key="1">
    <citation type="submission" date="2024-11" db="EMBL/GenBank/DDBJ databases">
        <title>Chromosome-level genome assembly of the freshwater bivalve Anodonta woodiana.</title>
        <authorList>
            <person name="Chen X."/>
        </authorList>
    </citation>
    <scope>NUCLEOTIDE SEQUENCE [LARGE SCALE GENOMIC DNA]</scope>
    <source>
        <strain evidence="1">MN2024</strain>
        <tissue evidence="1">Gills</tissue>
    </source>
</reference>
<dbReference type="PANTHER" id="PTHR46609:SF8">
    <property type="entry name" value="YQAJ VIRAL RECOMBINASE DOMAIN-CONTAINING PROTEIN"/>
    <property type="match status" value="1"/>
</dbReference>
<keyword evidence="2" id="KW-1185">Reference proteome</keyword>
<dbReference type="SUPFAM" id="SSF52980">
    <property type="entry name" value="Restriction endonuclease-like"/>
    <property type="match status" value="1"/>
</dbReference>
<dbReference type="InterPro" id="IPR011335">
    <property type="entry name" value="Restrct_endonuc-II-like"/>
</dbReference>
<dbReference type="Gene3D" id="3.90.320.10">
    <property type="match status" value="1"/>
</dbReference>
<comment type="caution">
    <text evidence="1">The sequence shown here is derived from an EMBL/GenBank/DDBJ whole genome shotgun (WGS) entry which is preliminary data.</text>
</comment>
<dbReference type="PANTHER" id="PTHR46609">
    <property type="entry name" value="EXONUCLEASE, PHAGE-TYPE/RECB, C-TERMINAL DOMAIN-CONTAINING PROTEIN"/>
    <property type="match status" value="1"/>
</dbReference>
<evidence type="ECO:0000313" key="1">
    <source>
        <dbReference type="EMBL" id="KAL3890465.1"/>
    </source>
</evidence>
<dbReference type="AlphaFoldDB" id="A0ABD3XW90"/>
<dbReference type="InterPro" id="IPR051703">
    <property type="entry name" value="NF-kappa-B_Signaling_Reg"/>
</dbReference>